<proteinExistence type="predicted"/>
<evidence type="ECO:0000313" key="1">
    <source>
        <dbReference type="EMBL" id="KAH9302400.1"/>
    </source>
</evidence>
<dbReference type="Proteomes" id="UP000824469">
    <property type="component" value="Unassembled WGS sequence"/>
</dbReference>
<keyword evidence="2" id="KW-1185">Reference proteome</keyword>
<dbReference type="AlphaFoldDB" id="A0AA38CKP2"/>
<accession>A0AA38CKP2</accession>
<feature type="non-terminal residue" evidence="1">
    <location>
        <position position="1"/>
    </location>
</feature>
<gene>
    <name evidence="1" type="ORF">KI387_013983</name>
</gene>
<organism evidence="1 2">
    <name type="scientific">Taxus chinensis</name>
    <name type="common">Chinese yew</name>
    <name type="synonym">Taxus wallichiana var. chinensis</name>
    <dbReference type="NCBI Taxonomy" id="29808"/>
    <lineage>
        <taxon>Eukaryota</taxon>
        <taxon>Viridiplantae</taxon>
        <taxon>Streptophyta</taxon>
        <taxon>Embryophyta</taxon>
        <taxon>Tracheophyta</taxon>
        <taxon>Spermatophyta</taxon>
        <taxon>Pinopsida</taxon>
        <taxon>Pinidae</taxon>
        <taxon>Conifers II</taxon>
        <taxon>Cupressales</taxon>
        <taxon>Taxaceae</taxon>
        <taxon>Taxus</taxon>
    </lineage>
</organism>
<dbReference type="EMBL" id="JAHRHJ020000009">
    <property type="protein sequence ID" value="KAH9302400.1"/>
    <property type="molecule type" value="Genomic_DNA"/>
</dbReference>
<name>A0AA38CKP2_TAXCH</name>
<evidence type="ECO:0000313" key="2">
    <source>
        <dbReference type="Proteomes" id="UP000824469"/>
    </source>
</evidence>
<comment type="caution">
    <text evidence="1">The sequence shown here is derived from an EMBL/GenBank/DDBJ whole genome shotgun (WGS) entry which is preliminary data.</text>
</comment>
<sequence length="52" mass="5630">RNPGGAEQQLCNPWECREEAFGRLQLLHGRSQGAVVLNPGVLVARVQSCSVV</sequence>
<feature type="non-terminal residue" evidence="1">
    <location>
        <position position="52"/>
    </location>
</feature>
<reference evidence="1 2" key="1">
    <citation type="journal article" date="2021" name="Nat. Plants">
        <title>The Taxus genome provides insights into paclitaxel biosynthesis.</title>
        <authorList>
            <person name="Xiong X."/>
            <person name="Gou J."/>
            <person name="Liao Q."/>
            <person name="Li Y."/>
            <person name="Zhou Q."/>
            <person name="Bi G."/>
            <person name="Li C."/>
            <person name="Du R."/>
            <person name="Wang X."/>
            <person name="Sun T."/>
            <person name="Guo L."/>
            <person name="Liang H."/>
            <person name="Lu P."/>
            <person name="Wu Y."/>
            <person name="Zhang Z."/>
            <person name="Ro D.K."/>
            <person name="Shang Y."/>
            <person name="Huang S."/>
            <person name="Yan J."/>
        </authorList>
    </citation>
    <scope>NUCLEOTIDE SEQUENCE [LARGE SCALE GENOMIC DNA]</scope>
    <source>
        <strain evidence="1">Ta-2019</strain>
    </source>
</reference>
<protein>
    <submittedName>
        <fullName evidence="1">Uncharacterized protein</fullName>
    </submittedName>
</protein>